<evidence type="ECO:0000259" key="3">
    <source>
        <dbReference type="Pfam" id="PF13588"/>
    </source>
</evidence>
<name>A0A0M2PXQ6_PROHO</name>
<dbReference type="InterPro" id="IPR052916">
    <property type="entry name" value="Type-I_RE_MTase_Subunit"/>
</dbReference>
<dbReference type="Gene3D" id="3.40.50.150">
    <property type="entry name" value="Vaccinia Virus protein VP39"/>
    <property type="match status" value="1"/>
</dbReference>
<dbReference type="InterPro" id="IPR003356">
    <property type="entry name" value="DNA_methylase_A-5"/>
</dbReference>
<keyword evidence="4" id="KW-0378">Hydrolase</keyword>
<dbReference type="SUPFAM" id="SSF53335">
    <property type="entry name" value="S-adenosyl-L-methionine-dependent methyltransferases"/>
    <property type="match status" value="1"/>
</dbReference>
<evidence type="ECO:0000259" key="2">
    <source>
        <dbReference type="Pfam" id="PF02384"/>
    </source>
</evidence>
<dbReference type="EMBL" id="AJTX02000002">
    <property type="protein sequence ID" value="KKJ00950.1"/>
    <property type="molecule type" value="Genomic_DNA"/>
</dbReference>
<comment type="caution">
    <text evidence="4">The sequence shown here is derived from an EMBL/GenBank/DDBJ whole genome shotgun (WGS) entry which is preliminary data.</text>
</comment>
<dbReference type="InterPro" id="IPR002052">
    <property type="entry name" value="DNA_methylase_N6_adenine_CS"/>
</dbReference>
<dbReference type="PROSITE" id="PS00092">
    <property type="entry name" value="N6_MTASE"/>
    <property type="match status" value="1"/>
</dbReference>
<keyword evidence="4" id="KW-0540">Nuclease</keyword>
<organism evidence="4 5">
    <name type="scientific">Prochlorothrix hollandica PCC 9006 = CALU 1027</name>
    <dbReference type="NCBI Taxonomy" id="317619"/>
    <lineage>
        <taxon>Bacteria</taxon>
        <taxon>Bacillati</taxon>
        <taxon>Cyanobacteriota</taxon>
        <taxon>Cyanophyceae</taxon>
        <taxon>Prochlorotrichales</taxon>
        <taxon>Prochlorotrichaceae</taxon>
        <taxon>Prochlorothrix</taxon>
    </lineage>
</organism>
<evidence type="ECO:0000313" key="5">
    <source>
        <dbReference type="Proteomes" id="UP000034681"/>
    </source>
</evidence>
<dbReference type="GO" id="GO:0009307">
    <property type="term" value="P:DNA restriction-modification system"/>
    <property type="evidence" value="ECO:0007669"/>
    <property type="project" value="UniProtKB-KW"/>
</dbReference>
<dbReference type="Proteomes" id="UP000034681">
    <property type="component" value="Unassembled WGS sequence"/>
</dbReference>
<feature type="domain" description="Type I restriction enzyme R protein N-terminal" evidence="3">
    <location>
        <begin position="35"/>
        <end position="132"/>
    </location>
</feature>
<dbReference type="OrthoDB" id="467945at2"/>
<dbReference type="RefSeq" id="WP_017713475.1">
    <property type="nucleotide sequence ID" value="NZ_KB235941.1"/>
</dbReference>
<accession>A0A0M2PXQ6</accession>
<dbReference type="GO" id="GO:0004519">
    <property type="term" value="F:endonuclease activity"/>
    <property type="evidence" value="ECO:0007669"/>
    <property type="project" value="UniProtKB-KW"/>
</dbReference>
<dbReference type="GO" id="GO:0032259">
    <property type="term" value="P:methylation"/>
    <property type="evidence" value="ECO:0007669"/>
    <property type="project" value="InterPro"/>
</dbReference>
<reference evidence="4" key="1">
    <citation type="submission" date="2012-04" db="EMBL/GenBank/DDBJ databases">
        <authorList>
            <person name="Borisov I.G."/>
            <person name="Ivanikova N.V."/>
            <person name="Pinevich A.V."/>
        </authorList>
    </citation>
    <scope>NUCLEOTIDE SEQUENCE</scope>
    <source>
        <strain evidence="4">CALU 1027</strain>
    </source>
</reference>
<dbReference type="Pfam" id="PF13588">
    <property type="entry name" value="HSDR_N_2"/>
    <property type="match status" value="1"/>
</dbReference>
<keyword evidence="4" id="KW-0255">Endonuclease</keyword>
<dbReference type="InterPro" id="IPR029464">
    <property type="entry name" value="HSDR_N"/>
</dbReference>
<keyword evidence="5" id="KW-1185">Reference proteome</keyword>
<feature type="domain" description="DNA methylase adenine-specific" evidence="2">
    <location>
        <begin position="286"/>
        <end position="573"/>
    </location>
</feature>
<sequence>MPLNKQAILDDIFRSAPPLNSEDDCAENVVIPFLMRLGYDRNQIRRKVSITGTSGHRFRKQADIVVYVREHPALVVETKRIQHRLSEEDVNQALSYAQLLEPSTPIAVLTNGRDWEIYYLDRDDIGGLESIPEPQELESRILAISSNIVQLEKRQAAERLLLTIENKGDLEIAFRKCRKELAKEGLIAESAFDELTKILTCKFNEEKRAAEGLAYNRFTSHWLLGSGPLAALQQMFAEAKQTFNVFPTGTQIQIRSNETVEKIIRELEPFGLYGFKTPLGLAGAGGDVVGSVYEAFLTGTLRGDLGQYLTPRQLVEFMVEIADIKIEEKVLDLSCGSGGFLIRSFINIRKKIRSLNSSQDEKDHLVRNLVMNNLWGIEINPRLATLCRINMILHGDGYEHIYTGDSIREDFFENTDGRRTNFSDIEQNNAAMFDVILINPPFNIPYEDSATLNRYYLGRGKSAQGSDYLVLERAIRLLKPETGRLLVILPHGVASGVSDTEVRNFVKSNAYIHGCISLPVGSFKPFGGSNARTCVLYLKKTAGNNKKRFLAQAERVGYDITSKYYRETDLNDLPVIAEAYHRVKLNLQ</sequence>
<dbReference type="PANTHER" id="PTHR42998:SF1">
    <property type="entry name" value="TYPE I RESTRICTION ENZYME HINDI METHYLASE SUBUNIT"/>
    <property type="match status" value="1"/>
</dbReference>
<evidence type="ECO:0000256" key="1">
    <source>
        <dbReference type="ARBA" id="ARBA00022747"/>
    </source>
</evidence>
<dbReference type="InterPro" id="IPR029063">
    <property type="entry name" value="SAM-dependent_MTases_sf"/>
</dbReference>
<dbReference type="Pfam" id="PF02384">
    <property type="entry name" value="N6_Mtase"/>
    <property type="match status" value="1"/>
</dbReference>
<dbReference type="CDD" id="cd02440">
    <property type="entry name" value="AdoMet_MTases"/>
    <property type="match status" value="1"/>
</dbReference>
<dbReference type="PANTHER" id="PTHR42998">
    <property type="entry name" value="TYPE I RESTRICTION ENZYME HINDVIIP M PROTEIN-RELATED"/>
    <property type="match status" value="1"/>
</dbReference>
<dbReference type="Gene3D" id="3.90.1570.30">
    <property type="match status" value="1"/>
</dbReference>
<dbReference type="PRINTS" id="PR00507">
    <property type="entry name" value="N12N6MTFRASE"/>
</dbReference>
<keyword evidence="1" id="KW-0680">Restriction system</keyword>
<protein>
    <submittedName>
        <fullName evidence="4">Restriction endonuclease EcoEI subunit M</fullName>
    </submittedName>
</protein>
<dbReference type="STRING" id="317619.GCA_000332315_03243"/>
<evidence type="ECO:0000313" key="4">
    <source>
        <dbReference type="EMBL" id="KKJ00950.1"/>
    </source>
</evidence>
<gene>
    <name evidence="4" type="ORF">PROH_00445</name>
</gene>
<dbReference type="GO" id="GO:0003677">
    <property type="term" value="F:DNA binding"/>
    <property type="evidence" value="ECO:0007669"/>
    <property type="project" value="InterPro"/>
</dbReference>
<proteinExistence type="predicted"/>
<dbReference type="REBASE" id="167981">
    <property type="entry name" value="M.Pho1027ORF445P"/>
</dbReference>
<dbReference type="AlphaFoldDB" id="A0A0M2PXQ6"/>
<dbReference type="GO" id="GO:0008170">
    <property type="term" value="F:N-methyltransferase activity"/>
    <property type="evidence" value="ECO:0007669"/>
    <property type="project" value="InterPro"/>
</dbReference>